<organism evidence="2 3">
    <name type="scientific">Theileria orientalis strain Shintoku</name>
    <dbReference type="NCBI Taxonomy" id="869250"/>
    <lineage>
        <taxon>Eukaryota</taxon>
        <taxon>Sar</taxon>
        <taxon>Alveolata</taxon>
        <taxon>Apicomplexa</taxon>
        <taxon>Aconoidasida</taxon>
        <taxon>Piroplasmida</taxon>
        <taxon>Theileriidae</taxon>
        <taxon>Theileria</taxon>
    </lineage>
</organism>
<dbReference type="OMA" id="NDRERWV"/>
<feature type="compositionally biased region" description="Basic and acidic residues" evidence="1">
    <location>
        <begin position="135"/>
        <end position="146"/>
    </location>
</feature>
<keyword evidence="3" id="KW-1185">Reference proteome</keyword>
<accession>J4C441</accession>
<evidence type="ECO:0000313" key="2">
    <source>
        <dbReference type="EMBL" id="BAM41526.1"/>
    </source>
</evidence>
<evidence type="ECO:0000256" key="1">
    <source>
        <dbReference type="SAM" id="MobiDB-lite"/>
    </source>
</evidence>
<dbReference type="OrthoDB" id="2121828at2759"/>
<feature type="compositionally biased region" description="Basic and acidic residues" evidence="1">
    <location>
        <begin position="169"/>
        <end position="190"/>
    </location>
</feature>
<feature type="compositionally biased region" description="Basic and acidic residues" evidence="1">
    <location>
        <begin position="264"/>
        <end position="274"/>
    </location>
</feature>
<evidence type="ECO:0000313" key="3">
    <source>
        <dbReference type="Proteomes" id="UP000003786"/>
    </source>
</evidence>
<protein>
    <submittedName>
        <fullName evidence="2">Uncharacterized protein</fullName>
    </submittedName>
</protein>
<reference evidence="2 3" key="1">
    <citation type="journal article" date="2012" name="MBio">
        <title>Comparative genome analysis of three eukaryotic parasites with differing abilities to transform leukocytes reveals key mediators of Theileria-induced leukocyte transformation.</title>
        <authorList>
            <person name="Hayashida K."/>
            <person name="Hara Y."/>
            <person name="Abe T."/>
            <person name="Yamasaki C."/>
            <person name="Toyoda A."/>
            <person name="Kosuge T."/>
            <person name="Suzuki Y."/>
            <person name="Sato Y."/>
            <person name="Kawashima S."/>
            <person name="Katayama T."/>
            <person name="Wakaguri H."/>
            <person name="Inoue N."/>
            <person name="Homma K."/>
            <person name="Tada-Umezaki M."/>
            <person name="Yagi Y."/>
            <person name="Fujii Y."/>
            <person name="Habara T."/>
            <person name="Kanehisa M."/>
            <person name="Watanabe H."/>
            <person name="Ito K."/>
            <person name="Gojobori T."/>
            <person name="Sugawara H."/>
            <person name="Imanishi T."/>
            <person name="Weir W."/>
            <person name="Gardner M."/>
            <person name="Pain A."/>
            <person name="Shiels B."/>
            <person name="Hattori M."/>
            <person name="Nene V."/>
            <person name="Sugimoto C."/>
        </authorList>
    </citation>
    <scope>NUCLEOTIDE SEQUENCE [LARGE SCALE GENOMIC DNA]</scope>
    <source>
        <strain evidence="2 3">Shintoku</strain>
    </source>
</reference>
<gene>
    <name evidence="2" type="ORF">TOT_030000789</name>
</gene>
<dbReference type="AlphaFoldDB" id="J4C441"/>
<dbReference type="GeneID" id="20715938"/>
<sequence length="364" mass="42168">MGSKSYRSRSRDRKNRKYEYSSTHGRHRSIEKKYTERERVSYHRDRSRDRKYRGHSPSYSRERSYERRRDRRSHDRHSGKRDGREVRRSESHREERRRENSSRHKHRRYKKHGRSPSRSTRKRHGRSRSVSLGRSDGRRTPSEPSEKLTVPVPPEGTGSGATASGTSRDGTRPDKGSESEATKTTLKGDRTLTVMRDGKIISSTVQTTVRKEESSSTATISETTIISGVKLESEAIPRSGGIGFTTKTKVEGESTKEAAMQEGSSKEKGEKDAPDGTWKGFPPPKYYKKLTKYYDAVPKFGALAPNMYFPLDGAKLRRYKAYKSYNDKLRRYDELKFYKRQLMNLVRSDFDYLKMKLEVSLNLN</sequence>
<feature type="region of interest" description="Disordered" evidence="1">
    <location>
        <begin position="251"/>
        <end position="278"/>
    </location>
</feature>
<feature type="compositionally biased region" description="Basic and acidic residues" evidence="1">
    <location>
        <begin position="80"/>
        <end position="102"/>
    </location>
</feature>
<dbReference type="Proteomes" id="UP000003786">
    <property type="component" value="Chromosome 3"/>
</dbReference>
<dbReference type="EMBL" id="AP011948">
    <property type="protein sequence ID" value="BAM41526.1"/>
    <property type="molecule type" value="Genomic_DNA"/>
</dbReference>
<feature type="compositionally biased region" description="Basic residues" evidence="1">
    <location>
        <begin position="103"/>
        <end position="127"/>
    </location>
</feature>
<dbReference type="RefSeq" id="XP_009691827.1">
    <property type="nucleotide sequence ID" value="XM_009693532.1"/>
</dbReference>
<dbReference type="eggNOG" id="ENOG502RWJE">
    <property type="taxonomic scope" value="Eukaryota"/>
</dbReference>
<feature type="compositionally biased region" description="Basic residues" evidence="1">
    <location>
        <begin position="1"/>
        <end position="16"/>
    </location>
</feature>
<feature type="compositionally biased region" description="Basic residues" evidence="1">
    <location>
        <begin position="69"/>
        <end position="79"/>
    </location>
</feature>
<name>J4C441_THEOR</name>
<feature type="compositionally biased region" description="Basic and acidic residues" evidence="1">
    <location>
        <begin position="31"/>
        <end position="48"/>
    </location>
</feature>
<dbReference type="KEGG" id="tot:TOT_030000789"/>
<proteinExistence type="predicted"/>
<feature type="region of interest" description="Disordered" evidence="1">
    <location>
        <begin position="1"/>
        <end position="195"/>
    </location>
</feature>
<dbReference type="VEuPathDB" id="PiroplasmaDB:TOT_030000789"/>